<protein>
    <submittedName>
        <fullName evidence="2">Tricalbin-2</fullName>
    </submittedName>
</protein>
<keyword evidence="3" id="KW-1185">Reference proteome</keyword>
<dbReference type="Proteomes" id="UP001152049">
    <property type="component" value="Unassembled WGS sequence"/>
</dbReference>
<gene>
    <name evidence="2" type="primary">TCB2_1</name>
    <name evidence="2" type="ORF">NW762_002499</name>
</gene>
<proteinExistence type="predicted"/>
<name>A0A9W8SBF4_9HYPO</name>
<feature type="region of interest" description="Disordered" evidence="1">
    <location>
        <begin position="1"/>
        <end position="30"/>
    </location>
</feature>
<feature type="region of interest" description="Disordered" evidence="1">
    <location>
        <begin position="48"/>
        <end position="135"/>
    </location>
</feature>
<organism evidence="2 3">
    <name type="scientific">Fusarium torreyae</name>
    <dbReference type="NCBI Taxonomy" id="1237075"/>
    <lineage>
        <taxon>Eukaryota</taxon>
        <taxon>Fungi</taxon>
        <taxon>Dikarya</taxon>
        <taxon>Ascomycota</taxon>
        <taxon>Pezizomycotina</taxon>
        <taxon>Sordariomycetes</taxon>
        <taxon>Hypocreomycetidae</taxon>
        <taxon>Hypocreales</taxon>
        <taxon>Nectriaceae</taxon>
        <taxon>Fusarium</taxon>
    </lineage>
</organism>
<feature type="compositionally biased region" description="Basic and acidic residues" evidence="1">
    <location>
        <begin position="1"/>
        <end position="11"/>
    </location>
</feature>
<reference evidence="2" key="1">
    <citation type="submission" date="2022-09" db="EMBL/GenBank/DDBJ databases">
        <title>Fusarium specimens isolated from Avocado Roots.</title>
        <authorList>
            <person name="Stajich J."/>
            <person name="Roper C."/>
            <person name="Heimlech-Rivalta G."/>
        </authorList>
    </citation>
    <scope>NUCLEOTIDE SEQUENCE</scope>
    <source>
        <strain evidence="2">CF00136</strain>
    </source>
</reference>
<accession>A0A9W8SBF4</accession>
<sequence>MSTAKEAEELKQQGVIEAAADPETSVTADDAQKKIVEASRNAGVAAFTFDPDASPEQKKAQAKAAIPPELQQSRRPKGAAIITDVDDGTGPVEDLPEPSKEGVLDVARDEQGKPLADGVDPEAEDAPYSRTGWAPRLGWPNDDALEQESLLDHATWVEGKLPDTLYGGRFQYQQYAYTRH</sequence>
<feature type="compositionally biased region" description="Basic and acidic residues" evidence="1">
    <location>
        <begin position="97"/>
        <end position="112"/>
    </location>
</feature>
<evidence type="ECO:0000256" key="1">
    <source>
        <dbReference type="SAM" id="MobiDB-lite"/>
    </source>
</evidence>
<evidence type="ECO:0000313" key="3">
    <source>
        <dbReference type="Proteomes" id="UP001152049"/>
    </source>
</evidence>
<dbReference type="AlphaFoldDB" id="A0A9W8SBF4"/>
<dbReference type="OrthoDB" id="5426277at2759"/>
<evidence type="ECO:0000313" key="2">
    <source>
        <dbReference type="EMBL" id="KAJ4268436.1"/>
    </source>
</evidence>
<comment type="caution">
    <text evidence="2">The sequence shown here is derived from an EMBL/GenBank/DDBJ whole genome shotgun (WGS) entry which is preliminary data.</text>
</comment>
<dbReference type="EMBL" id="JAOQAZ010000003">
    <property type="protein sequence ID" value="KAJ4268436.1"/>
    <property type="molecule type" value="Genomic_DNA"/>
</dbReference>